<proteinExistence type="predicted"/>
<dbReference type="RefSeq" id="XP_026625577.1">
    <property type="nucleotide sequence ID" value="XM_026766642.1"/>
</dbReference>
<sequence>MSQQRIGDHCSPVCLHAVNICNTSRPFIRGPQYNILLVPARRRVQGKVVGQTTKQGQQRKIVAALYQKDGID</sequence>
<dbReference type="EMBL" id="KZ852050">
    <property type="protein sequence ID" value="RDH32555.1"/>
    <property type="molecule type" value="Genomic_DNA"/>
</dbReference>
<name>A0A3F3Q0E7_9EURO</name>
<dbReference type="GeneID" id="38134998"/>
<protein>
    <submittedName>
        <fullName evidence="1">Uncharacterized protein</fullName>
    </submittedName>
</protein>
<keyword evidence="2" id="KW-1185">Reference proteome</keyword>
<evidence type="ECO:0000313" key="2">
    <source>
        <dbReference type="Proteomes" id="UP000253729"/>
    </source>
</evidence>
<dbReference type="Proteomes" id="UP000253729">
    <property type="component" value="Unassembled WGS sequence"/>
</dbReference>
<gene>
    <name evidence="1" type="ORF">BDQ94DRAFT_145439</name>
</gene>
<evidence type="ECO:0000313" key="1">
    <source>
        <dbReference type="EMBL" id="RDH32555.1"/>
    </source>
</evidence>
<reference evidence="1 2" key="1">
    <citation type="submission" date="2018-07" db="EMBL/GenBank/DDBJ databases">
        <title>The genomes of Aspergillus section Nigri reveals drivers in fungal speciation.</title>
        <authorList>
            <consortium name="DOE Joint Genome Institute"/>
            <person name="Vesth T.C."/>
            <person name="Nybo J."/>
            <person name="Theobald S."/>
            <person name="Brandl J."/>
            <person name="Frisvad J.C."/>
            <person name="Nielsen K.F."/>
            <person name="Lyhne E.K."/>
            <person name="Kogle M.E."/>
            <person name="Kuo A."/>
            <person name="Riley R."/>
            <person name="Clum A."/>
            <person name="Nolan M."/>
            <person name="Lipzen A."/>
            <person name="Salamov A."/>
            <person name="Henrissat B."/>
            <person name="Wiebenga A."/>
            <person name="De vries R.P."/>
            <person name="Grigoriev I.V."/>
            <person name="Mortensen U.H."/>
            <person name="Andersen M.R."/>
            <person name="Baker S.E."/>
        </authorList>
    </citation>
    <scope>NUCLEOTIDE SEQUENCE [LARGE SCALE GENOMIC DNA]</scope>
    <source>
        <strain evidence="1 2">CBS 139.54b</strain>
    </source>
</reference>
<organism evidence="1 2">
    <name type="scientific">Aspergillus welwitschiae</name>
    <dbReference type="NCBI Taxonomy" id="1341132"/>
    <lineage>
        <taxon>Eukaryota</taxon>
        <taxon>Fungi</taxon>
        <taxon>Dikarya</taxon>
        <taxon>Ascomycota</taxon>
        <taxon>Pezizomycotina</taxon>
        <taxon>Eurotiomycetes</taxon>
        <taxon>Eurotiomycetidae</taxon>
        <taxon>Eurotiales</taxon>
        <taxon>Aspergillaceae</taxon>
        <taxon>Aspergillus</taxon>
        <taxon>Aspergillus subgen. Circumdati</taxon>
    </lineage>
</organism>
<accession>A0A3F3Q0E7</accession>
<dbReference type="AlphaFoldDB" id="A0A3F3Q0E7"/>